<dbReference type="InterPro" id="IPR049468">
    <property type="entry name" value="Restrct_endonuc-II-like_dom"/>
</dbReference>
<evidence type="ECO:0000313" key="11">
    <source>
        <dbReference type="Proteomes" id="UP000037267"/>
    </source>
</evidence>
<accession>A0A0L0W8I5</accession>
<evidence type="ECO:0000313" key="10">
    <source>
        <dbReference type="EMBL" id="KNF07761.1"/>
    </source>
</evidence>
<dbReference type="InterPro" id="IPR041679">
    <property type="entry name" value="DNA2/NAM7-like_C"/>
</dbReference>
<comment type="similarity">
    <text evidence="1">Belongs to the DNA2/NAM7 helicase family.</text>
</comment>
<evidence type="ECO:0000256" key="5">
    <source>
        <dbReference type="ARBA" id="ARBA00022840"/>
    </source>
</evidence>
<dbReference type="CDD" id="cd18808">
    <property type="entry name" value="SF1_C_Upf1"/>
    <property type="match status" value="1"/>
</dbReference>
<evidence type="ECO:0000259" key="9">
    <source>
        <dbReference type="Pfam" id="PF18741"/>
    </source>
</evidence>
<dbReference type="STRING" id="1503.CLPU_12c00340"/>
<dbReference type="OrthoDB" id="9757917at2"/>
<dbReference type="PANTHER" id="PTHR43788">
    <property type="entry name" value="DNA2/NAM7 HELICASE FAMILY MEMBER"/>
    <property type="match status" value="1"/>
</dbReference>
<dbReference type="InterPro" id="IPR047187">
    <property type="entry name" value="SF1_C_Upf1"/>
</dbReference>
<dbReference type="Pfam" id="PF13087">
    <property type="entry name" value="AAA_12"/>
    <property type="match status" value="1"/>
</dbReference>
<dbReference type="PATRIC" id="fig|1503.3.peg.317"/>
<feature type="domain" description="Restriction endonuclease type II-like" evidence="9">
    <location>
        <begin position="1206"/>
        <end position="1301"/>
    </location>
</feature>
<dbReference type="Pfam" id="PF18741">
    <property type="entry name" value="MTES_1575"/>
    <property type="match status" value="1"/>
</dbReference>
<protein>
    <submittedName>
        <fullName evidence="10">Putative superfamily I DNA helicase</fullName>
    </submittedName>
</protein>
<dbReference type="Proteomes" id="UP000037267">
    <property type="component" value="Unassembled WGS sequence"/>
</dbReference>
<dbReference type="InterPro" id="IPR027417">
    <property type="entry name" value="P-loop_NTPase"/>
</dbReference>
<evidence type="ECO:0000256" key="4">
    <source>
        <dbReference type="ARBA" id="ARBA00022806"/>
    </source>
</evidence>
<evidence type="ECO:0000256" key="6">
    <source>
        <dbReference type="SAM" id="Coils"/>
    </source>
</evidence>
<feature type="coiled-coil region" evidence="6">
    <location>
        <begin position="518"/>
        <end position="572"/>
    </location>
</feature>
<feature type="domain" description="DNA2/NAM7 helicase helicase" evidence="7">
    <location>
        <begin position="299"/>
        <end position="527"/>
    </location>
</feature>
<evidence type="ECO:0000256" key="3">
    <source>
        <dbReference type="ARBA" id="ARBA00022801"/>
    </source>
</evidence>
<evidence type="ECO:0000259" key="7">
    <source>
        <dbReference type="Pfam" id="PF13086"/>
    </source>
</evidence>
<gene>
    <name evidence="10" type="ORF">CLPU_12c00340</name>
</gene>
<proteinExistence type="inferred from homology"/>
<keyword evidence="4 10" id="KW-0347">Helicase</keyword>
<dbReference type="FunFam" id="3.40.960.10:FF:000002">
    <property type="entry name" value="DNA helicase related protein"/>
    <property type="match status" value="1"/>
</dbReference>
<dbReference type="GO" id="GO:0016787">
    <property type="term" value="F:hydrolase activity"/>
    <property type="evidence" value="ECO:0007669"/>
    <property type="project" value="UniProtKB-KW"/>
</dbReference>
<comment type="caution">
    <text evidence="10">The sequence shown here is derived from an EMBL/GenBank/DDBJ whole genome shotgun (WGS) entry which is preliminary data.</text>
</comment>
<dbReference type="Gene3D" id="3.40.960.10">
    <property type="entry name" value="VSR Endonuclease"/>
    <property type="match status" value="1"/>
</dbReference>
<evidence type="ECO:0000259" key="8">
    <source>
        <dbReference type="Pfam" id="PF13087"/>
    </source>
</evidence>
<sequence>MQDMLSIYRDRLINLSSSNRTLVLKKLYKKRAFDLSLLGELSEDDFYEKLIFGLASRSRNKIKLLSLDCENYSVEEVEKLIRLRYQLNLLNKETIYIQKEKGSYDLYIGYPFVEGNFKDGTFVKAPLLLFPVKLIIENDEVFIENTIDESIMINKTFVKGFQKYNDIKLPDFEVEFEYIDHENIIQWVKNYLGKYGIKINTKNLSKEVSKFEEYTNRNVPLYELGELELKNNLIIGNFPISTSAIYEDYTELMGVANQNKLVSNLIETGDYVSDVAKDGYKEVSKVDFKENDLFFVTELDYSQEKAIISTNKRKEVVIYGPPGTGKSQVIVNLIIDNLAKGKKVLMVSQKKAAIDVVYNRLSKLGLKDRIGVVVSSNIDRQSIFYKIQSILEQQEYYHNNDLDKEFETISNEIDKEILKLEKLAKLLHEKTSFGLTLHQLYSKSFNDYEYYIELISDNFGRFINITNYELENMIANIKRISKYLKYDFNSCILKNRQDFSNFQEIERDRVVKVLSRVRESIEKYVEKAQEDNEIKEIENLLLDKGFDFIKNIKRLSEDIDELKNYNKLLDIKEFSSLNTLARLSRNIKKRKFWKLQYWKSRRSLKSILNEHKIKDSLQYIDQTIKFNSMLSKIKSFYGIESLDYKLGVDRIISKLEGYVKNTKFIENLFNEINILERYFDRNFLSDLEKHIFENNNWQYILEDVENIIKTDFENIQTLDYMKKNLTDNEKILIRYCIDKYGENEKEMEKLPDAIRNTIYLKHIELAELRKRDILGQIDNMQSIRDKVNHLMKKKRELVPSLIIDKLNKDIENSKSYNRLGNETNFREIKYEVGKKRNRMTLRRFVHSFYEKGLFSILPCWLVTPEAVSSSFPLKENLFDTVIFDEASQMFVENGIPAIYRANSVIIAGDDKQLQPSDIYQARIDDIEIEEEYFDGYISNAPIEAKSLLDLAKFKYDGVTLNYHYRSLNEELINFSNYAFYNGKMEIVPNISNNSESPPIERIKIQGRWIDRKNFKEAKEVVNLVKNILFNREYEETIGIITFNSNQKDLIEDLLDREATKDMEFGCLYRQEIDRKDGDEDKSIFVKNIENVQGDERDIIIFSIGYAPNEEDRIVRNFGSLTMKSGENRLNVAISRAKKKIYVITSIEPEELGNVDNLSRGVVLLKKYLQYVRAVSNNDKDGANKILYSLLSTCDINNNINHFDSPFEEEVYEALVSQGYSVHTQVGSSGYKIDLAIYDEEKSQYILGIECDGATYHSSKSARERDIYRQKFLENRGWTIHRIWSRNWWKNKEKEIDKIKSRVQIIENTSF</sequence>
<dbReference type="GO" id="GO:0043139">
    <property type="term" value="F:5'-3' DNA helicase activity"/>
    <property type="evidence" value="ECO:0007669"/>
    <property type="project" value="TreeGrafter"/>
</dbReference>
<dbReference type="InterPro" id="IPR025103">
    <property type="entry name" value="DUF4011"/>
</dbReference>
<dbReference type="InterPro" id="IPR050534">
    <property type="entry name" value="Coronavir_polyprotein_1ab"/>
</dbReference>
<name>A0A0L0W8I5_GOTPU</name>
<dbReference type="Pfam" id="PF13086">
    <property type="entry name" value="AAA_11"/>
    <property type="match status" value="1"/>
</dbReference>
<dbReference type="SUPFAM" id="SSF52540">
    <property type="entry name" value="P-loop containing nucleoside triphosphate hydrolases"/>
    <property type="match status" value="1"/>
</dbReference>
<keyword evidence="6" id="KW-0175">Coiled coil</keyword>
<dbReference type="GO" id="GO:0005524">
    <property type="term" value="F:ATP binding"/>
    <property type="evidence" value="ECO:0007669"/>
    <property type="project" value="UniProtKB-KW"/>
</dbReference>
<keyword evidence="11" id="KW-1185">Reference proteome</keyword>
<keyword evidence="3" id="KW-0378">Hydrolase</keyword>
<reference evidence="11" key="1">
    <citation type="submission" date="2015-07" db="EMBL/GenBank/DDBJ databases">
        <title>Draft genome sequence of the purine-degrading Gottschalkia purinilyticum DSM 1384 (formerly Clostridium purinilyticum).</title>
        <authorList>
            <person name="Poehlein A."/>
            <person name="Schiel-Bengelsdorf B."/>
            <person name="Bengelsdorf F.R."/>
            <person name="Daniel R."/>
            <person name="Duerre P."/>
        </authorList>
    </citation>
    <scope>NUCLEOTIDE SEQUENCE [LARGE SCALE GENOMIC DNA]</scope>
    <source>
        <strain evidence="11">DSM 1384</strain>
    </source>
</reference>
<dbReference type="InterPro" id="IPR041677">
    <property type="entry name" value="DNA2/NAM7_AAA_11"/>
</dbReference>
<keyword evidence="2" id="KW-0547">Nucleotide-binding</keyword>
<evidence type="ECO:0000256" key="2">
    <source>
        <dbReference type="ARBA" id="ARBA00022741"/>
    </source>
</evidence>
<dbReference type="SUPFAM" id="SSF52980">
    <property type="entry name" value="Restriction endonuclease-like"/>
    <property type="match status" value="1"/>
</dbReference>
<organism evidence="10 11">
    <name type="scientific">Gottschalkia purinilytica</name>
    <name type="common">Clostridium purinilyticum</name>
    <dbReference type="NCBI Taxonomy" id="1503"/>
    <lineage>
        <taxon>Bacteria</taxon>
        <taxon>Bacillati</taxon>
        <taxon>Bacillota</taxon>
        <taxon>Tissierellia</taxon>
        <taxon>Tissierellales</taxon>
        <taxon>Gottschalkiaceae</taxon>
        <taxon>Gottschalkia</taxon>
    </lineage>
</organism>
<dbReference type="PANTHER" id="PTHR43788:SF8">
    <property type="entry name" value="DNA-BINDING PROTEIN SMUBP-2"/>
    <property type="match status" value="1"/>
</dbReference>
<dbReference type="InterPro" id="IPR011335">
    <property type="entry name" value="Restrct_endonuc-II-like"/>
</dbReference>
<dbReference type="EMBL" id="LGSS01000012">
    <property type="protein sequence ID" value="KNF07761.1"/>
    <property type="molecule type" value="Genomic_DNA"/>
</dbReference>
<dbReference type="Gene3D" id="3.40.50.300">
    <property type="entry name" value="P-loop containing nucleotide triphosphate hydrolases"/>
    <property type="match status" value="3"/>
</dbReference>
<keyword evidence="5" id="KW-0067">ATP-binding</keyword>
<evidence type="ECO:0000256" key="1">
    <source>
        <dbReference type="ARBA" id="ARBA00007913"/>
    </source>
</evidence>
<feature type="domain" description="DNA2/NAM7 helicase-like C-terminal" evidence="8">
    <location>
        <begin position="955"/>
        <end position="1145"/>
    </location>
</feature>
<dbReference type="Pfam" id="PF13195">
    <property type="entry name" value="DUF4011"/>
    <property type="match status" value="1"/>
</dbReference>